<gene>
    <name evidence="1" type="ORF">MCEL_30260</name>
</gene>
<protein>
    <submittedName>
        <fullName evidence="1">Uncharacterized protein</fullName>
    </submittedName>
</protein>
<organism evidence="1 2">
    <name type="scientific">Mycolicibacterium celeriflavum</name>
    <name type="common">Mycobacterium celeriflavum</name>
    <dbReference type="NCBI Taxonomy" id="1249101"/>
    <lineage>
        <taxon>Bacteria</taxon>
        <taxon>Bacillati</taxon>
        <taxon>Actinomycetota</taxon>
        <taxon>Actinomycetes</taxon>
        <taxon>Mycobacteriales</taxon>
        <taxon>Mycobacteriaceae</taxon>
        <taxon>Mycolicibacterium</taxon>
    </lineage>
</organism>
<reference evidence="1 2" key="1">
    <citation type="journal article" date="2019" name="Emerg. Microbes Infect.">
        <title>Comprehensive subspecies identification of 175 nontuberculous mycobacteria species based on 7547 genomic profiles.</title>
        <authorList>
            <person name="Matsumoto Y."/>
            <person name="Kinjo T."/>
            <person name="Motooka D."/>
            <person name="Nabeya D."/>
            <person name="Jung N."/>
            <person name="Uechi K."/>
            <person name="Horii T."/>
            <person name="Iida T."/>
            <person name="Fujita J."/>
            <person name="Nakamura S."/>
        </authorList>
    </citation>
    <scope>NUCLEOTIDE SEQUENCE [LARGE SCALE GENOMIC DNA]</scope>
    <source>
        <strain evidence="1 2">JCM 18439</strain>
    </source>
</reference>
<sequence length="486" mass="52418">MTSGATSTDPLASADAVVAAVEPGLAPPEVRARDVVLVTGPWLAGTTSVAAALRERLPEHTFVEADELARTDAPIAVVFVVSAVSPLTESDCELMDLVTPHTDLVVGVVAKIDTHRNWRDVLAANRSVLAGWSPRYAHVPWVGTAAAPDLGEPRVDELVGLLRQRLADPELLRRNRLRAWETRLDSAIDRCRSDGDGADRRARVRALQQARDDIVRDRRQSKSEHAIALRTQLQQARVQLGYFARNRCTSVRAELAEDAAQLTRGRLGGFESQVRERAGEVFAEVEEGITAHLADMAAQLDLTAPPVPAPPSVPELTGPPLKSRRLETQLTMILGAGFGLGVALAVTRLFTGLAPGLTIAGLVAGGLVGLALTVWVVGIRGLLHDRAVLDRWVNDVTAKVKSALEERVATRVLATESALTSESTARDEREAVAAEGQMAEIDAELREHALQTARAAVVRDKRLPSLQRALDAVRTELDQTPRKTAF</sequence>
<dbReference type="AlphaFoldDB" id="A0A1X0BSM2"/>
<accession>A0A1X0BSM2</accession>
<dbReference type="OrthoDB" id="4746525at2"/>
<evidence type="ECO:0000313" key="1">
    <source>
        <dbReference type="EMBL" id="BBY44731.1"/>
    </source>
</evidence>
<name>A0A1X0BSM2_MYCCF</name>
<proteinExistence type="predicted"/>
<evidence type="ECO:0000313" key="2">
    <source>
        <dbReference type="Proteomes" id="UP000466431"/>
    </source>
</evidence>
<dbReference type="RefSeq" id="WP_083003706.1">
    <property type="nucleotide sequence ID" value="NZ_AP022591.1"/>
</dbReference>
<dbReference type="KEGG" id="mcee:MCEL_30260"/>
<keyword evidence="2" id="KW-1185">Reference proteome</keyword>
<dbReference type="EMBL" id="AP022591">
    <property type="protein sequence ID" value="BBY44731.1"/>
    <property type="molecule type" value="Genomic_DNA"/>
</dbReference>
<dbReference type="STRING" id="1249101.BST21_14525"/>
<dbReference type="Proteomes" id="UP000466431">
    <property type="component" value="Chromosome"/>
</dbReference>